<evidence type="ECO:0000256" key="1">
    <source>
        <dbReference type="ARBA" id="ARBA00004123"/>
    </source>
</evidence>
<keyword evidence="3" id="KW-0804">Transcription</keyword>
<sequence length="337" mass="36634">MKTYTSPERKLKKVMVEKRRRTRIDRALVQMKNMVLEALHVQPEKYAKMEKADILDLTVRFLRRVRQERQTAVTGPDPRSMYPAAAAAAAAMYPGYPPAAPSTSTSAGNPYPFKMAPLRPIPTTLSGHPYAHIGNLPRGPYRPSASPRFNPLKAAVTAAENAAHVTSQLASNMASNMASQLPSMASHVAGMTSLQAAPHKSAVPTAPRRVPTATVTSSEVAEASSTSRGPDSPHHDVVVPKPSRIPSPPKASSPCSTVTSSSEHHKADSNNNNSERQSAMPMPSTSRQTSEASTSDRPQSEGRRHQIEAPIPIRVMKFDHGPEFPLFGPGMWRPWFV</sequence>
<keyword evidence="4" id="KW-0539">Nucleus</keyword>
<gene>
    <name evidence="7" type="primary">Hes10</name>
</gene>
<dbReference type="AlphaFoldDB" id="S5TPZ6"/>
<dbReference type="EMBL" id="KC999048">
    <property type="protein sequence ID" value="AGS55444.1"/>
    <property type="molecule type" value="mRNA"/>
</dbReference>
<dbReference type="CDD" id="cd11410">
    <property type="entry name" value="bHLH_O_HES"/>
    <property type="match status" value="1"/>
</dbReference>
<name>S5TPZ6_PLADU</name>
<organism evidence="7">
    <name type="scientific">Platynereis dumerilii</name>
    <name type="common">Dumeril's clam worm</name>
    <dbReference type="NCBI Taxonomy" id="6359"/>
    <lineage>
        <taxon>Eukaryota</taxon>
        <taxon>Metazoa</taxon>
        <taxon>Spiralia</taxon>
        <taxon>Lophotrochozoa</taxon>
        <taxon>Annelida</taxon>
        <taxon>Polychaeta</taxon>
        <taxon>Errantia</taxon>
        <taxon>Phyllodocida</taxon>
        <taxon>Nereididae</taxon>
        <taxon>Platynereis</taxon>
    </lineage>
</organism>
<protein>
    <submittedName>
        <fullName evidence="7">Hairy enhancer of split 10</fullName>
    </submittedName>
</protein>
<feature type="compositionally biased region" description="Basic and acidic residues" evidence="5">
    <location>
        <begin position="298"/>
        <end position="307"/>
    </location>
</feature>
<feature type="compositionally biased region" description="Low complexity" evidence="5">
    <location>
        <begin position="252"/>
        <end position="261"/>
    </location>
</feature>
<proteinExistence type="evidence at transcript level"/>
<evidence type="ECO:0000256" key="4">
    <source>
        <dbReference type="ARBA" id="ARBA00023242"/>
    </source>
</evidence>
<feature type="compositionally biased region" description="Low complexity" evidence="5">
    <location>
        <begin position="212"/>
        <end position="227"/>
    </location>
</feature>
<evidence type="ECO:0000259" key="6">
    <source>
        <dbReference type="PROSITE" id="PS50888"/>
    </source>
</evidence>
<keyword evidence="2" id="KW-0805">Transcription regulation</keyword>
<dbReference type="SMART" id="SM00353">
    <property type="entry name" value="HLH"/>
    <property type="match status" value="1"/>
</dbReference>
<reference evidence="7" key="1">
    <citation type="submission" date="2013-05" db="EMBL/GenBank/DDBJ databases">
        <title>Evolution of a prolific family: the HES/Hey genes of the annelid Platynereis.</title>
        <authorList>
            <person name="Balavoine G."/>
            <person name="Gazave E."/>
        </authorList>
    </citation>
    <scope>NUCLEOTIDE SEQUENCE</scope>
</reference>
<accession>S5TPZ6</accession>
<dbReference type="InterPro" id="IPR036638">
    <property type="entry name" value="HLH_DNA-bd_sf"/>
</dbReference>
<feature type="domain" description="BHLH" evidence="6">
    <location>
        <begin position="8"/>
        <end position="65"/>
    </location>
</feature>
<dbReference type="SUPFAM" id="SSF47459">
    <property type="entry name" value="HLH, helix-loop-helix DNA-binding domain"/>
    <property type="match status" value="1"/>
</dbReference>
<evidence type="ECO:0000256" key="2">
    <source>
        <dbReference type="ARBA" id="ARBA00023015"/>
    </source>
</evidence>
<evidence type="ECO:0000256" key="5">
    <source>
        <dbReference type="SAM" id="MobiDB-lite"/>
    </source>
</evidence>
<evidence type="ECO:0000313" key="7">
    <source>
        <dbReference type="EMBL" id="AGS55444.1"/>
    </source>
</evidence>
<dbReference type="Pfam" id="PF00010">
    <property type="entry name" value="HLH"/>
    <property type="match status" value="1"/>
</dbReference>
<dbReference type="PROSITE" id="PS50888">
    <property type="entry name" value="BHLH"/>
    <property type="match status" value="1"/>
</dbReference>
<feature type="region of interest" description="Disordered" evidence="5">
    <location>
        <begin position="196"/>
        <end position="310"/>
    </location>
</feature>
<dbReference type="GO" id="GO:0005634">
    <property type="term" value="C:nucleus"/>
    <property type="evidence" value="ECO:0007669"/>
    <property type="project" value="UniProtKB-SubCell"/>
</dbReference>
<dbReference type="Gene3D" id="4.10.280.10">
    <property type="entry name" value="Helix-loop-helix DNA-binding domain"/>
    <property type="match status" value="1"/>
</dbReference>
<dbReference type="InterPro" id="IPR050370">
    <property type="entry name" value="HES_HEY"/>
</dbReference>
<evidence type="ECO:0000256" key="3">
    <source>
        <dbReference type="ARBA" id="ARBA00023163"/>
    </source>
</evidence>
<feature type="compositionally biased region" description="Polar residues" evidence="5">
    <location>
        <begin position="269"/>
        <end position="297"/>
    </location>
</feature>
<dbReference type="InterPro" id="IPR011598">
    <property type="entry name" value="bHLH_dom"/>
</dbReference>
<comment type="subcellular location">
    <subcellularLocation>
        <location evidence="1">Nucleus</location>
    </subcellularLocation>
</comment>
<dbReference type="GO" id="GO:0046983">
    <property type="term" value="F:protein dimerization activity"/>
    <property type="evidence" value="ECO:0007669"/>
    <property type="project" value="InterPro"/>
</dbReference>
<dbReference type="PANTHER" id="PTHR10985">
    <property type="entry name" value="BASIC HELIX-LOOP-HELIX TRANSCRIPTION FACTOR, HES-RELATED"/>
    <property type="match status" value="1"/>
</dbReference>